<evidence type="ECO:0000313" key="2">
    <source>
        <dbReference type="EMBL" id="KAF5203081.1"/>
    </source>
</evidence>
<proteinExistence type="predicted"/>
<protein>
    <submittedName>
        <fullName evidence="2">Uncharacterized protein</fullName>
    </submittedName>
</protein>
<reference evidence="2 3" key="1">
    <citation type="submission" date="2020-06" db="EMBL/GenBank/DDBJ databases">
        <title>Transcriptomic and genomic resources for Thalictrum thalictroides and T. hernandezii: Facilitating candidate gene discovery in an emerging model plant lineage.</title>
        <authorList>
            <person name="Arias T."/>
            <person name="Riano-Pachon D.M."/>
            <person name="Di Stilio V.S."/>
        </authorList>
    </citation>
    <scope>NUCLEOTIDE SEQUENCE [LARGE SCALE GENOMIC DNA]</scope>
    <source>
        <strain evidence="3">cv. WT478/WT964</strain>
        <tissue evidence="2">Leaves</tissue>
    </source>
</reference>
<accession>A0A7J6X030</accession>
<feature type="non-terminal residue" evidence="2">
    <location>
        <position position="1"/>
    </location>
</feature>
<dbReference type="EMBL" id="JABWDY010007275">
    <property type="protein sequence ID" value="KAF5203081.1"/>
    <property type="molecule type" value="Genomic_DNA"/>
</dbReference>
<name>A0A7J6X030_THATH</name>
<evidence type="ECO:0000256" key="1">
    <source>
        <dbReference type="SAM" id="MobiDB-lite"/>
    </source>
</evidence>
<keyword evidence="3" id="KW-1185">Reference proteome</keyword>
<dbReference type="AlphaFoldDB" id="A0A7J6X030"/>
<gene>
    <name evidence="2" type="ORF">FRX31_007332</name>
</gene>
<dbReference type="Proteomes" id="UP000554482">
    <property type="component" value="Unassembled WGS sequence"/>
</dbReference>
<evidence type="ECO:0000313" key="3">
    <source>
        <dbReference type="Proteomes" id="UP000554482"/>
    </source>
</evidence>
<sequence length="116" mass="12301">VKSLLISRLHPDQHACQTSSGKNNSRKIETLNLTITSLVQIYHTDPADCSSEEALVVHTEPSLLSEHQPAAPAAATCSPKSPSQYSPNPGSGPSLCSYSSLLSCFSPVQAKTILLI</sequence>
<feature type="region of interest" description="Disordered" evidence="1">
    <location>
        <begin position="61"/>
        <end position="92"/>
    </location>
</feature>
<comment type="caution">
    <text evidence="2">The sequence shown here is derived from an EMBL/GenBank/DDBJ whole genome shotgun (WGS) entry which is preliminary data.</text>
</comment>
<organism evidence="2 3">
    <name type="scientific">Thalictrum thalictroides</name>
    <name type="common">Rue-anemone</name>
    <name type="synonym">Anemone thalictroides</name>
    <dbReference type="NCBI Taxonomy" id="46969"/>
    <lineage>
        <taxon>Eukaryota</taxon>
        <taxon>Viridiplantae</taxon>
        <taxon>Streptophyta</taxon>
        <taxon>Embryophyta</taxon>
        <taxon>Tracheophyta</taxon>
        <taxon>Spermatophyta</taxon>
        <taxon>Magnoliopsida</taxon>
        <taxon>Ranunculales</taxon>
        <taxon>Ranunculaceae</taxon>
        <taxon>Thalictroideae</taxon>
        <taxon>Thalictrum</taxon>
    </lineage>
</organism>
<feature type="compositionally biased region" description="Polar residues" evidence="1">
    <location>
        <begin position="78"/>
        <end position="88"/>
    </location>
</feature>